<protein>
    <submittedName>
        <fullName evidence="1">Antibiotic biosynthesis monooxygenase</fullName>
    </submittedName>
</protein>
<keyword evidence="2" id="KW-1185">Reference proteome</keyword>
<organism evidence="1 2">
    <name type="scientific">Niallia taxi</name>
    <dbReference type="NCBI Taxonomy" id="2499688"/>
    <lineage>
        <taxon>Bacteria</taxon>
        <taxon>Bacillati</taxon>
        <taxon>Bacillota</taxon>
        <taxon>Bacilli</taxon>
        <taxon>Bacillales</taxon>
        <taxon>Bacillaceae</taxon>
        <taxon>Niallia</taxon>
    </lineage>
</organism>
<accession>A0A437K8P7</accession>
<dbReference type="InterPro" id="IPR011008">
    <property type="entry name" value="Dimeric_a/b-barrel"/>
</dbReference>
<dbReference type="EMBL" id="RZTZ01000006">
    <property type="protein sequence ID" value="RVT60683.1"/>
    <property type="molecule type" value="Genomic_DNA"/>
</dbReference>
<evidence type="ECO:0000313" key="1">
    <source>
        <dbReference type="EMBL" id="RVT60683.1"/>
    </source>
</evidence>
<keyword evidence="1" id="KW-0503">Monooxygenase</keyword>
<evidence type="ECO:0000313" key="2">
    <source>
        <dbReference type="Proteomes" id="UP000288024"/>
    </source>
</evidence>
<dbReference type="RefSeq" id="WP_127739154.1">
    <property type="nucleotide sequence ID" value="NZ_CAJCKN010000019.1"/>
</dbReference>
<dbReference type="GO" id="GO:0004497">
    <property type="term" value="F:monooxygenase activity"/>
    <property type="evidence" value="ECO:0007669"/>
    <property type="project" value="UniProtKB-KW"/>
</dbReference>
<comment type="caution">
    <text evidence="1">The sequence shown here is derived from an EMBL/GenBank/DDBJ whole genome shotgun (WGS) entry which is preliminary data.</text>
</comment>
<dbReference type="Gene3D" id="3.30.70.100">
    <property type="match status" value="1"/>
</dbReference>
<dbReference type="AlphaFoldDB" id="A0A437K8P7"/>
<proteinExistence type="predicted"/>
<reference evidence="1 2" key="1">
    <citation type="submission" date="2019-01" db="EMBL/GenBank/DDBJ databases">
        <title>Bacillus sp. M5HDSG1-1, whole genome shotgun sequence.</title>
        <authorList>
            <person name="Tuo L."/>
        </authorList>
    </citation>
    <scope>NUCLEOTIDE SEQUENCE [LARGE SCALE GENOMIC DNA]</scope>
    <source>
        <strain evidence="1 2">M5HDSG1-1</strain>
    </source>
</reference>
<sequence>MFVNQASFEGDKANEAKIIAKMKKTFAELQDVSGLLSSECWKKEKNDVVEYSIVTKWTAKQDFIAWLSREEHVNEHKEMNKQRKQGISEKPSMKKTITQYEEIEIANL</sequence>
<dbReference type="SUPFAM" id="SSF54909">
    <property type="entry name" value="Dimeric alpha+beta barrel"/>
    <property type="match status" value="1"/>
</dbReference>
<dbReference type="Proteomes" id="UP000288024">
    <property type="component" value="Unassembled WGS sequence"/>
</dbReference>
<gene>
    <name evidence="1" type="ORF">EM808_15650</name>
</gene>
<keyword evidence="1" id="KW-0560">Oxidoreductase</keyword>
<name>A0A437K8P7_9BACI</name>